<dbReference type="Proteomes" id="UP000001929">
    <property type="component" value="Chromosome"/>
</dbReference>
<proteinExistence type="predicted"/>
<keyword evidence="2" id="KW-1185">Reference proteome</keyword>
<sequence length="84" mass="9436">MDISAKSVTFHEDRMWVDLSDGRTLGIPLSWFPRLLEATPEQRQGFEIGSWGIHWEAIDEDISIAGLLAGRGDQTKRGRLVNAL</sequence>
<reference evidence="1 2" key="1">
    <citation type="journal article" date="2011" name="Stand. Genomic Sci.">
        <title>Complete genome sequence of Rhodospirillum rubrum type strain (S1).</title>
        <authorList>
            <person name="Munk A.C."/>
            <person name="Copeland A."/>
            <person name="Lucas S."/>
            <person name="Lapidus A."/>
            <person name="Del Rio T.G."/>
            <person name="Barry K."/>
            <person name="Detter J.C."/>
            <person name="Hammon N."/>
            <person name="Israni S."/>
            <person name="Pitluck S."/>
            <person name="Brettin T."/>
            <person name="Bruce D."/>
            <person name="Han C."/>
            <person name="Tapia R."/>
            <person name="Gilna P."/>
            <person name="Schmutz J."/>
            <person name="Larimer F."/>
            <person name="Land M."/>
            <person name="Kyrpides N.C."/>
            <person name="Mavromatis K."/>
            <person name="Richardson P."/>
            <person name="Rohde M."/>
            <person name="Goker M."/>
            <person name="Klenk H.P."/>
            <person name="Zhang Y."/>
            <person name="Roberts G.P."/>
            <person name="Reslewic S."/>
            <person name="Schwartz D.C."/>
        </authorList>
    </citation>
    <scope>NUCLEOTIDE SEQUENCE [LARGE SCALE GENOMIC DNA]</scope>
    <source>
        <strain evidence="2">ATCC 11170 / ATH 1.1.1 / DSM 467 / LMG 4362 / NCIMB 8255 / S1</strain>
    </source>
</reference>
<accession>Q2RQ81</accession>
<evidence type="ECO:0008006" key="3">
    <source>
        <dbReference type="Google" id="ProtNLM"/>
    </source>
</evidence>
<dbReference type="AlphaFoldDB" id="Q2RQ81"/>
<name>Q2RQ81_RHORT</name>
<dbReference type="PhylomeDB" id="Q2RQ81"/>
<evidence type="ECO:0000313" key="2">
    <source>
        <dbReference type="Proteomes" id="UP000001929"/>
    </source>
</evidence>
<gene>
    <name evidence="1" type="ordered locus">Rru_A2917</name>
</gene>
<dbReference type="RefSeq" id="WP_011390667.1">
    <property type="nucleotide sequence ID" value="NC_007643.1"/>
</dbReference>
<dbReference type="STRING" id="269796.Rru_A2917"/>
<dbReference type="Gene3D" id="3.30.2020.40">
    <property type="entry name" value="Uncharacterised protein PF10387, DUF2442"/>
    <property type="match status" value="1"/>
</dbReference>
<dbReference type="Pfam" id="PF10387">
    <property type="entry name" value="DUF2442"/>
    <property type="match status" value="1"/>
</dbReference>
<dbReference type="PATRIC" id="fig|269796.9.peg.3026"/>
<dbReference type="InterPro" id="IPR018841">
    <property type="entry name" value="DUF2442"/>
</dbReference>
<evidence type="ECO:0000313" key="1">
    <source>
        <dbReference type="EMBL" id="ABC23714.1"/>
    </source>
</evidence>
<dbReference type="eggNOG" id="ENOG5032YT2">
    <property type="taxonomic scope" value="Bacteria"/>
</dbReference>
<dbReference type="EMBL" id="CP000230">
    <property type="protein sequence ID" value="ABC23714.1"/>
    <property type="molecule type" value="Genomic_DNA"/>
</dbReference>
<organism evidence="1 2">
    <name type="scientific">Rhodospirillum rubrum (strain ATCC 11170 / ATH 1.1.1 / DSM 467 / LMG 4362 / NCIMB 8255 / S1)</name>
    <dbReference type="NCBI Taxonomy" id="269796"/>
    <lineage>
        <taxon>Bacteria</taxon>
        <taxon>Pseudomonadati</taxon>
        <taxon>Pseudomonadota</taxon>
        <taxon>Alphaproteobacteria</taxon>
        <taxon>Rhodospirillales</taxon>
        <taxon>Rhodospirillaceae</taxon>
        <taxon>Rhodospirillum</taxon>
    </lineage>
</organism>
<dbReference type="KEGG" id="rru:Rru_A2917"/>
<dbReference type="HOGENOM" id="CLU_177114_0_0_5"/>
<protein>
    <recommendedName>
        <fullName evidence="3">DUF2442 domain-containing protein</fullName>
    </recommendedName>
</protein>
<dbReference type="EnsemblBacteria" id="ABC23714">
    <property type="protein sequence ID" value="ABC23714"/>
    <property type="gene ID" value="Rru_A2917"/>
</dbReference>